<evidence type="ECO:0000256" key="1">
    <source>
        <dbReference type="ARBA" id="ARBA00022737"/>
    </source>
</evidence>
<dbReference type="OrthoDB" id="668540at2759"/>
<evidence type="ECO:0000256" key="3">
    <source>
        <dbReference type="ARBA" id="ARBA00022884"/>
    </source>
</evidence>
<dbReference type="InterPro" id="IPR016024">
    <property type="entry name" value="ARM-type_fold"/>
</dbReference>
<dbReference type="SMART" id="SM00025">
    <property type="entry name" value="Pumilio"/>
    <property type="match status" value="8"/>
</dbReference>
<dbReference type="SUPFAM" id="SSF48371">
    <property type="entry name" value="ARM repeat"/>
    <property type="match status" value="1"/>
</dbReference>
<dbReference type="InterPro" id="IPR033133">
    <property type="entry name" value="PUM-HD"/>
</dbReference>
<feature type="repeat" description="Pumilio" evidence="5">
    <location>
        <begin position="223"/>
        <end position="258"/>
    </location>
</feature>
<dbReference type="PROSITE" id="PS50302">
    <property type="entry name" value="PUM"/>
    <property type="match status" value="7"/>
</dbReference>
<dbReference type="GO" id="GO:0005737">
    <property type="term" value="C:cytoplasm"/>
    <property type="evidence" value="ECO:0007669"/>
    <property type="project" value="TreeGrafter"/>
</dbReference>
<evidence type="ECO:0000313" key="7">
    <source>
        <dbReference type="EMBL" id="KAB1209953.1"/>
    </source>
</evidence>
<keyword evidence="2" id="KW-0810">Translation regulation</keyword>
<comment type="function">
    <text evidence="4">Sequence-specific RNA-binding protein that regulates translation and mRNA stability by binding the 3'-UTR of target mRNAs.</text>
</comment>
<feature type="domain" description="PUM-HD" evidence="6">
    <location>
        <begin position="202"/>
        <end position="552"/>
    </location>
</feature>
<dbReference type="Gene3D" id="1.25.10.10">
    <property type="entry name" value="Leucine-rich Repeat Variant"/>
    <property type="match status" value="1"/>
</dbReference>
<gene>
    <name evidence="7" type="ORF">CJ030_MR6G020071</name>
</gene>
<dbReference type="InterPro" id="IPR011989">
    <property type="entry name" value="ARM-like"/>
</dbReference>
<dbReference type="PROSITE" id="PS50303">
    <property type="entry name" value="PUM_HD"/>
    <property type="match status" value="1"/>
</dbReference>
<dbReference type="Proteomes" id="UP000516437">
    <property type="component" value="Chromosome 6"/>
</dbReference>
<feature type="repeat" description="Pumilio" evidence="5">
    <location>
        <begin position="335"/>
        <end position="370"/>
    </location>
</feature>
<evidence type="ECO:0000256" key="4">
    <source>
        <dbReference type="ARBA" id="ARBA00058490"/>
    </source>
</evidence>
<name>A0A6A1VB29_9ROSI</name>
<sequence length="559" mass="62642">MEDSRGLPFGGVAASGASTSLLSREPFLGFYGYASETDASTPGTSSQNPFLGTRSDRGLEFDFAGLSIWSYDNPCSRWGFGRGLSNGSGLERPLNNDLAVDGKGFPLRSLRGVERLGVEFRRLGFNNGDNGDFGYLGLQTWSGLDGEGWSTFLPQSHQTLSPSLLWGGELAGVFPIRPSNGNQPFAGLSYDSRGVVDCLACKKSSDRRPHWLQETLNCSSIKDLPGKIEYLAKDRYGCHFLQKKLECGTPEEIDTVFMEIIDHVDELMTNQFGNYVVQKLVVVCSEEQRTQILLTVTNTDFNLVDICLDTHGIRVIQKLLEHLTTWQQFSIFVSALRPAVVRLTKDTNGHRVIKYCLTNFSHEYNKYILNEVADNCYELATDRIGCCVFQQCVKYSQEEPTERLVAGIIANALLLAQDQFGNYVMQHLLELRIPHITSNVLRKFKGSYLSLSCNKYGSNVVEKCLLVSGEKQSADIIMELLGSPNNSILLFDPFGNFVIQSALSVSKVEILDYHWKGLQQEYPSFYWPLIVDLWKPWIITGKDYNRNTFSGEIVLQTFS</sequence>
<evidence type="ECO:0000259" key="6">
    <source>
        <dbReference type="PROSITE" id="PS50303"/>
    </source>
</evidence>
<evidence type="ECO:0000256" key="2">
    <source>
        <dbReference type="ARBA" id="ARBA00022845"/>
    </source>
</evidence>
<keyword evidence="3" id="KW-0694">RNA-binding</keyword>
<keyword evidence="8" id="KW-1185">Reference proteome</keyword>
<feature type="repeat" description="Pumilio" evidence="5">
    <location>
        <begin position="298"/>
        <end position="334"/>
    </location>
</feature>
<dbReference type="CDD" id="cd07920">
    <property type="entry name" value="Pumilio"/>
    <property type="match status" value="1"/>
</dbReference>
<feature type="repeat" description="Pumilio" evidence="5">
    <location>
        <begin position="259"/>
        <end position="295"/>
    </location>
</feature>
<dbReference type="FunFam" id="1.25.10.10:FF:000237">
    <property type="entry name" value="Pumilio homolog 9"/>
    <property type="match status" value="1"/>
</dbReference>
<feature type="repeat" description="Pumilio" evidence="5">
    <location>
        <begin position="443"/>
        <end position="479"/>
    </location>
</feature>
<dbReference type="AlphaFoldDB" id="A0A6A1VB29"/>
<comment type="caution">
    <text evidence="7">The sequence shown here is derived from an EMBL/GenBank/DDBJ whole genome shotgun (WGS) entry which is preliminary data.</text>
</comment>
<proteinExistence type="predicted"/>
<keyword evidence="1" id="KW-0677">Repeat</keyword>
<dbReference type="InterPro" id="IPR001313">
    <property type="entry name" value="Pumilio_RNA-bd_rpt"/>
</dbReference>
<dbReference type="EMBL" id="RXIC02000024">
    <property type="protein sequence ID" value="KAB1209953.1"/>
    <property type="molecule type" value="Genomic_DNA"/>
</dbReference>
<dbReference type="PANTHER" id="PTHR12537:SF63">
    <property type="entry name" value="PUMILIO HOMOLOG 15"/>
    <property type="match status" value="1"/>
</dbReference>
<reference evidence="7 8" key="1">
    <citation type="journal article" date="2019" name="Plant Biotechnol. J.">
        <title>The red bayberry genome and genetic basis of sex determination.</title>
        <authorList>
            <person name="Jia H.M."/>
            <person name="Jia H.J."/>
            <person name="Cai Q.L."/>
            <person name="Wang Y."/>
            <person name="Zhao H.B."/>
            <person name="Yang W.F."/>
            <person name="Wang G.Y."/>
            <person name="Li Y.H."/>
            <person name="Zhan D.L."/>
            <person name="Shen Y.T."/>
            <person name="Niu Q.F."/>
            <person name="Chang L."/>
            <person name="Qiu J."/>
            <person name="Zhao L."/>
            <person name="Xie H.B."/>
            <person name="Fu W.Y."/>
            <person name="Jin J."/>
            <person name="Li X.W."/>
            <person name="Jiao Y."/>
            <person name="Zhou C.C."/>
            <person name="Tu T."/>
            <person name="Chai C.Y."/>
            <person name="Gao J.L."/>
            <person name="Fan L.J."/>
            <person name="van de Weg E."/>
            <person name="Wang J.Y."/>
            <person name="Gao Z.S."/>
        </authorList>
    </citation>
    <scope>NUCLEOTIDE SEQUENCE [LARGE SCALE GENOMIC DNA]</scope>
    <source>
        <tissue evidence="7">Leaves</tissue>
    </source>
</reference>
<organism evidence="7 8">
    <name type="scientific">Morella rubra</name>
    <name type="common">Chinese bayberry</name>
    <dbReference type="NCBI Taxonomy" id="262757"/>
    <lineage>
        <taxon>Eukaryota</taxon>
        <taxon>Viridiplantae</taxon>
        <taxon>Streptophyta</taxon>
        <taxon>Embryophyta</taxon>
        <taxon>Tracheophyta</taxon>
        <taxon>Spermatophyta</taxon>
        <taxon>Magnoliopsida</taxon>
        <taxon>eudicotyledons</taxon>
        <taxon>Gunneridae</taxon>
        <taxon>Pentapetalae</taxon>
        <taxon>rosids</taxon>
        <taxon>fabids</taxon>
        <taxon>Fagales</taxon>
        <taxon>Myricaceae</taxon>
        <taxon>Morella</taxon>
    </lineage>
</organism>
<dbReference type="PANTHER" id="PTHR12537">
    <property type="entry name" value="RNA BINDING PROTEIN PUMILIO-RELATED"/>
    <property type="match status" value="1"/>
</dbReference>
<dbReference type="GO" id="GO:0006417">
    <property type="term" value="P:regulation of translation"/>
    <property type="evidence" value="ECO:0007669"/>
    <property type="project" value="UniProtKB-KW"/>
</dbReference>
<evidence type="ECO:0000256" key="5">
    <source>
        <dbReference type="PROSITE-ProRule" id="PRU00317"/>
    </source>
</evidence>
<evidence type="ECO:0000313" key="8">
    <source>
        <dbReference type="Proteomes" id="UP000516437"/>
    </source>
</evidence>
<dbReference type="GO" id="GO:0003729">
    <property type="term" value="F:mRNA binding"/>
    <property type="evidence" value="ECO:0007669"/>
    <property type="project" value="TreeGrafter"/>
</dbReference>
<accession>A0A6A1VB29</accession>
<feature type="repeat" description="Pumilio" evidence="5">
    <location>
        <begin position="371"/>
        <end position="406"/>
    </location>
</feature>
<dbReference type="Pfam" id="PF00806">
    <property type="entry name" value="PUF"/>
    <property type="match status" value="8"/>
</dbReference>
<protein>
    <recommendedName>
        <fullName evidence="6">PUM-HD domain-containing protein</fullName>
    </recommendedName>
</protein>
<dbReference type="InterPro" id="IPR033712">
    <property type="entry name" value="Pumilio_RNA-bd"/>
</dbReference>
<feature type="repeat" description="Pumilio" evidence="5">
    <location>
        <begin position="407"/>
        <end position="442"/>
    </location>
</feature>